<dbReference type="GO" id="GO:0006357">
    <property type="term" value="P:regulation of transcription by RNA polymerase II"/>
    <property type="evidence" value="ECO:0007669"/>
    <property type="project" value="TreeGrafter"/>
</dbReference>
<dbReference type="GO" id="GO:0003677">
    <property type="term" value="F:DNA binding"/>
    <property type="evidence" value="ECO:0007669"/>
    <property type="project" value="InterPro"/>
</dbReference>
<organism evidence="5 6">
    <name type="scientific">Pararge aegeria aegeria</name>
    <dbReference type="NCBI Taxonomy" id="348720"/>
    <lineage>
        <taxon>Eukaryota</taxon>
        <taxon>Metazoa</taxon>
        <taxon>Ecdysozoa</taxon>
        <taxon>Arthropoda</taxon>
        <taxon>Hexapoda</taxon>
        <taxon>Insecta</taxon>
        <taxon>Pterygota</taxon>
        <taxon>Neoptera</taxon>
        <taxon>Endopterygota</taxon>
        <taxon>Lepidoptera</taxon>
        <taxon>Glossata</taxon>
        <taxon>Ditrysia</taxon>
        <taxon>Papilionoidea</taxon>
        <taxon>Nymphalidae</taxon>
        <taxon>Satyrinae</taxon>
        <taxon>Satyrini</taxon>
        <taxon>Parargina</taxon>
        <taxon>Pararge</taxon>
    </lineage>
</organism>
<keyword evidence="6" id="KW-1185">Reference proteome</keyword>
<dbReference type="InterPro" id="IPR006578">
    <property type="entry name" value="MADF-dom"/>
</dbReference>
<feature type="region of interest" description="Disordered" evidence="2">
    <location>
        <begin position="112"/>
        <end position="153"/>
    </location>
</feature>
<gene>
    <name evidence="5" type="primary">jg20607</name>
    <name evidence="5" type="ORF">PAEG_LOCUS10014</name>
</gene>
<dbReference type="SMART" id="SM00595">
    <property type="entry name" value="MADF"/>
    <property type="match status" value="1"/>
</dbReference>
<comment type="subcellular location">
    <subcellularLocation>
        <location evidence="1">Nucleus</location>
    </subcellularLocation>
</comment>
<evidence type="ECO:0000256" key="2">
    <source>
        <dbReference type="SAM" id="MobiDB-lite"/>
    </source>
</evidence>
<proteinExistence type="predicted"/>
<feature type="domain" description="BESS" evidence="4">
    <location>
        <begin position="222"/>
        <end position="261"/>
    </location>
</feature>
<dbReference type="Proteomes" id="UP000838756">
    <property type="component" value="Unassembled WGS sequence"/>
</dbReference>
<dbReference type="PANTHER" id="PTHR12243">
    <property type="entry name" value="MADF DOMAIN TRANSCRIPTION FACTOR"/>
    <property type="match status" value="1"/>
</dbReference>
<dbReference type="EMBL" id="CAKXAJ010024837">
    <property type="protein sequence ID" value="CAH2231282.1"/>
    <property type="molecule type" value="Genomic_DNA"/>
</dbReference>
<evidence type="ECO:0000313" key="6">
    <source>
        <dbReference type="Proteomes" id="UP000838756"/>
    </source>
</evidence>
<dbReference type="InterPro" id="IPR004210">
    <property type="entry name" value="BESS_motif"/>
</dbReference>
<name>A0A8S4R8G0_9NEOP</name>
<dbReference type="Pfam" id="PF10545">
    <property type="entry name" value="MADF_DNA_bdg"/>
    <property type="match status" value="1"/>
</dbReference>
<dbReference type="GO" id="GO:0005634">
    <property type="term" value="C:nucleus"/>
    <property type="evidence" value="ECO:0007669"/>
    <property type="project" value="UniProtKB-SubCell"/>
</dbReference>
<accession>A0A8S4R8G0</accession>
<feature type="domain" description="MADF" evidence="3">
    <location>
        <begin position="20"/>
        <end position="107"/>
    </location>
</feature>
<dbReference type="OrthoDB" id="6147983at2759"/>
<comment type="caution">
    <text evidence="5">The sequence shown here is derived from an EMBL/GenBank/DDBJ whole genome shotgun (WGS) entry which is preliminary data.</text>
</comment>
<dbReference type="PANTHER" id="PTHR12243:SF60">
    <property type="entry name" value="SI:CH211-15D5.12-RELATED"/>
    <property type="match status" value="1"/>
</dbReference>
<evidence type="ECO:0000256" key="1">
    <source>
        <dbReference type="PROSITE-ProRule" id="PRU00371"/>
    </source>
</evidence>
<protein>
    <submittedName>
        <fullName evidence="5">Jg20607 protein</fullName>
    </submittedName>
</protein>
<keyword evidence="1" id="KW-0539">Nucleus</keyword>
<dbReference type="GO" id="GO:0005667">
    <property type="term" value="C:transcription regulator complex"/>
    <property type="evidence" value="ECO:0007669"/>
    <property type="project" value="TreeGrafter"/>
</dbReference>
<dbReference type="InterPro" id="IPR039353">
    <property type="entry name" value="TF_Adf1"/>
</dbReference>
<dbReference type="PROSITE" id="PS51031">
    <property type="entry name" value="BESS"/>
    <property type="match status" value="1"/>
</dbReference>
<sequence length="261" mass="30784">MSEKIKNVFSRLSDSKAIVRFVREIERHPCLYDQKSLDYSNRDLKRKTWIEIAKKTNSSVADCKVKWTKIRIAYIRTLRPSYHKDSRIVKKPYYLARYLKFITPGKRFCSESCHNPQSTSENTDPIEEPNEKETKDDEQRNHSDDNISSLDETSQHEVFLDEDNCFDNSDEIEDDYDTAIDTKEAIKIEINKAKTEKEHRNRNNCSTGKIEKRSPCCENLECNPRKMFLFSLLPDVQNLSEPQMRSFRRQVIKLIDNVLCE</sequence>
<dbReference type="PROSITE" id="PS51029">
    <property type="entry name" value="MADF"/>
    <property type="match status" value="1"/>
</dbReference>
<feature type="compositionally biased region" description="Basic and acidic residues" evidence="2">
    <location>
        <begin position="129"/>
        <end position="145"/>
    </location>
</feature>
<evidence type="ECO:0000313" key="5">
    <source>
        <dbReference type="EMBL" id="CAH2231282.1"/>
    </source>
</evidence>
<dbReference type="AlphaFoldDB" id="A0A8S4R8G0"/>
<evidence type="ECO:0000259" key="3">
    <source>
        <dbReference type="PROSITE" id="PS51029"/>
    </source>
</evidence>
<evidence type="ECO:0000259" key="4">
    <source>
        <dbReference type="PROSITE" id="PS51031"/>
    </source>
</evidence>
<feature type="compositionally biased region" description="Polar residues" evidence="2">
    <location>
        <begin position="112"/>
        <end position="123"/>
    </location>
</feature>
<reference evidence="5" key="1">
    <citation type="submission" date="2022-03" db="EMBL/GenBank/DDBJ databases">
        <authorList>
            <person name="Lindestad O."/>
        </authorList>
    </citation>
    <scope>NUCLEOTIDE SEQUENCE</scope>
</reference>